<dbReference type="InterPro" id="IPR036179">
    <property type="entry name" value="Ig-like_dom_sf"/>
</dbReference>
<evidence type="ECO:0000256" key="1">
    <source>
        <dbReference type="SAM" id="SignalP"/>
    </source>
</evidence>
<evidence type="ECO:0000313" key="4">
    <source>
        <dbReference type="Proteomes" id="UP000887567"/>
    </source>
</evidence>
<feature type="signal peptide" evidence="1">
    <location>
        <begin position="1"/>
        <end position="22"/>
    </location>
</feature>
<feature type="domain" description="Ig-like" evidence="2">
    <location>
        <begin position="25"/>
        <end position="129"/>
    </location>
</feature>
<dbReference type="KEGG" id="epa:114575048"/>
<dbReference type="Gene3D" id="2.60.40.10">
    <property type="entry name" value="Immunoglobulins"/>
    <property type="match status" value="2"/>
</dbReference>
<dbReference type="GeneID" id="114575048"/>
<feature type="chain" id="PRO_5037725268" description="Ig-like domain-containing protein" evidence="1">
    <location>
        <begin position="23"/>
        <end position="234"/>
    </location>
</feature>
<evidence type="ECO:0000313" key="3">
    <source>
        <dbReference type="EnsemblMetazoa" id="XP_028514885.1"/>
    </source>
</evidence>
<name>A0A913YHN9_EXADI</name>
<dbReference type="PROSITE" id="PS50835">
    <property type="entry name" value="IG_LIKE"/>
    <property type="match status" value="1"/>
</dbReference>
<dbReference type="RefSeq" id="XP_028514885.1">
    <property type="nucleotide sequence ID" value="XM_028659084.1"/>
</dbReference>
<dbReference type="OrthoDB" id="6732802at2759"/>
<reference evidence="3" key="1">
    <citation type="submission" date="2022-11" db="UniProtKB">
        <authorList>
            <consortium name="EnsemblMetazoa"/>
        </authorList>
    </citation>
    <scope>IDENTIFICATION</scope>
</reference>
<dbReference type="InterPro" id="IPR003599">
    <property type="entry name" value="Ig_sub"/>
</dbReference>
<dbReference type="InterPro" id="IPR007110">
    <property type="entry name" value="Ig-like_dom"/>
</dbReference>
<dbReference type="Proteomes" id="UP000887567">
    <property type="component" value="Unplaced"/>
</dbReference>
<dbReference type="CDD" id="cd00096">
    <property type="entry name" value="Ig"/>
    <property type="match status" value="1"/>
</dbReference>
<keyword evidence="4" id="KW-1185">Reference proteome</keyword>
<dbReference type="Pfam" id="PF00047">
    <property type="entry name" value="ig"/>
    <property type="match status" value="1"/>
</dbReference>
<dbReference type="InterPro" id="IPR013151">
    <property type="entry name" value="Immunoglobulin_dom"/>
</dbReference>
<evidence type="ECO:0000259" key="2">
    <source>
        <dbReference type="PROSITE" id="PS50835"/>
    </source>
</evidence>
<organism evidence="3 4">
    <name type="scientific">Exaiptasia diaphana</name>
    <name type="common">Tropical sea anemone</name>
    <name type="synonym">Aiptasia pulchella</name>
    <dbReference type="NCBI Taxonomy" id="2652724"/>
    <lineage>
        <taxon>Eukaryota</taxon>
        <taxon>Metazoa</taxon>
        <taxon>Cnidaria</taxon>
        <taxon>Anthozoa</taxon>
        <taxon>Hexacorallia</taxon>
        <taxon>Actiniaria</taxon>
        <taxon>Aiptasiidae</taxon>
        <taxon>Exaiptasia</taxon>
    </lineage>
</organism>
<dbReference type="InterPro" id="IPR013783">
    <property type="entry name" value="Ig-like_fold"/>
</dbReference>
<dbReference type="EnsemblMetazoa" id="XM_028659084.1">
    <property type="protein sequence ID" value="XP_028514885.1"/>
    <property type="gene ID" value="LOC114575048"/>
</dbReference>
<dbReference type="SUPFAM" id="SSF48726">
    <property type="entry name" value="Immunoglobulin"/>
    <property type="match status" value="2"/>
</dbReference>
<protein>
    <recommendedName>
        <fullName evidence="2">Ig-like domain-containing protein</fullName>
    </recommendedName>
</protein>
<sequence>MNTWMWFICLWILVICGQSGRSSRPPVAKLQVIISSSRGRIAPEGCKVRFRCVANSTDGRVNAYNWLVNGSRISATDKYHINYYYKHKKLIRYSTLIVVNVSRHIDEGFYSCIAITRLGSAISNQALLQVAYFDVLENSSSTFFLIKSLQSITLHPPSARIFPTRRVTWFDQNRNIIKDGYSQSYISSDGSLNIIGVRNVTEEYRCIVENVVTGENYVMYYKISVQGEYINYIY</sequence>
<keyword evidence="1" id="KW-0732">Signal</keyword>
<dbReference type="SMART" id="SM00409">
    <property type="entry name" value="IG"/>
    <property type="match status" value="2"/>
</dbReference>
<dbReference type="AlphaFoldDB" id="A0A913YHN9"/>
<proteinExistence type="predicted"/>
<accession>A0A913YHN9</accession>